<dbReference type="GO" id="GO:0046512">
    <property type="term" value="P:sphingosine biosynthetic process"/>
    <property type="evidence" value="ECO:0007669"/>
    <property type="project" value="TreeGrafter"/>
</dbReference>
<evidence type="ECO:0000256" key="3">
    <source>
        <dbReference type="ARBA" id="ARBA00013220"/>
    </source>
</evidence>
<evidence type="ECO:0000256" key="7">
    <source>
        <dbReference type="ARBA" id="ARBA00048528"/>
    </source>
</evidence>
<keyword evidence="6" id="KW-0012">Acyltransferase</keyword>
<dbReference type="GO" id="GO:0030170">
    <property type="term" value="F:pyridoxal phosphate binding"/>
    <property type="evidence" value="ECO:0007669"/>
    <property type="project" value="InterPro"/>
</dbReference>
<evidence type="ECO:0000313" key="12">
    <source>
        <dbReference type="Proteomes" id="UP000663828"/>
    </source>
</evidence>
<reference evidence="11" key="1">
    <citation type="submission" date="2021-02" db="EMBL/GenBank/DDBJ databases">
        <authorList>
            <person name="Nowell W R."/>
        </authorList>
    </citation>
    <scope>NUCLEOTIDE SEQUENCE</scope>
</reference>
<evidence type="ECO:0000256" key="2">
    <source>
        <dbReference type="ARBA" id="ARBA00008392"/>
    </source>
</evidence>
<keyword evidence="4" id="KW-0808">Transferase</keyword>
<proteinExistence type="inferred from homology"/>
<evidence type="ECO:0000313" key="10">
    <source>
        <dbReference type="EMBL" id="CAF0843735.1"/>
    </source>
</evidence>
<sequence length="539" mass="60478">MAKTSAHQKNKSYSNAVYATPVSEHPSLDEVYEVTPFSEAFWTYLNYVILNIFGWFRDLLRNARIENRKGSAENNPPGFVPLYQSYESFYTRNVYQRIADCFNRPIGSVPGATLDLLERVTDDYNWSFRFTGGKVKTINLASYNYLGFANNSGPIAENVINSIKTSGLTAASTTQEFGTLTQHRKLESLLAEYLGTEDAIAFGMGFATNALNIPTLVGKKNDSFQSLAINKTKLLYLKGCLILSDELNHASLVLGARLSGAVIKVYKHNDMNHLERLLRESIISGQPRTHRMWKKILIIVEGVYSMEGSLCKLPELIELKKKYRAYLYLDEAHSIGAMGLRGRGVVDYWKCDVNDVDILMGTFTKSFAAAGGYIAGKKDLIDHIRVTSHSAAYATSMSPPVVEQIVSVLNLLLDNDEEHEGRQRINQLAWNARYFRQRLTKMGFIVYGHPHSPVVPALLYSPSKIAAFNREMLKRGVAVVTVGFPATPLVLGRVRFCLSASHTKEMLDEVLKHAEEVGDLLNMRKSKLNPKRPFHETES</sequence>
<dbReference type="Proteomes" id="UP000663828">
    <property type="component" value="Unassembled WGS sequence"/>
</dbReference>
<dbReference type="PROSITE" id="PS00599">
    <property type="entry name" value="AA_TRANSFER_CLASS_2"/>
    <property type="match status" value="1"/>
</dbReference>
<gene>
    <name evidence="11" type="ORF">EDS130_LOCUS14745</name>
    <name evidence="10" type="ORF">XAT740_LOCUS5110</name>
</gene>
<dbReference type="OrthoDB" id="65434at2759"/>
<dbReference type="EMBL" id="CAJNOJ010000061">
    <property type="protein sequence ID" value="CAF0998250.1"/>
    <property type="molecule type" value="Genomic_DNA"/>
</dbReference>
<dbReference type="GO" id="GO:0016020">
    <property type="term" value="C:membrane"/>
    <property type="evidence" value="ECO:0007669"/>
    <property type="project" value="GOC"/>
</dbReference>
<dbReference type="PANTHER" id="PTHR13693">
    <property type="entry name" value="CLASS II AMINOTRANSFERASE/8-AMINO-7-OXONONANOATE SYNTHASE"/>
    <property type="match status" value="1"/>
</dbReference>
<dbReference type="Gene3D" id="3.40.640.10">
    <property type="entry name" value="Type I PLP-dependent aspartate aminotransferase-like (Major domain)"/>
    <property type="match status" value="1"/>
</dbReference>
<comment type="cofactor">
    <cofactor evidence="1 8">
        <name>pyridoxal 5'-phosphate</name>
        <dbReference type="ChEBI" id="CHEBI:597326"/>
    </cofactor>
</comment>
<dbReference type="InterPro" id="IPR015422">
    <property type="entry name" value="PyrdxlP-dep_Trfase_small"/>
</dbReference>
<evidence type="ECO:0000256" key="1">
    <source>
        <dbReference type="ARBA" id="ARBA00001933"/>
    </source>
</evidence>
<dbReference type="Pfam" id="PF00155">
    <property type="entry name" value="Aminotran_1_2"/>
    <property type="match status" value="1"/>
</dbReference>
<dbReference type="Proteomes" id="UP000663852">
    <property type="component" value="Unassembled WGS sequence"/>
</dbReference>
<accession>A0A814GM13</accession>
<comment type="similarity">
    <text evidence="2 8">Belongs to the class-II pyridoxal-phosphate-dependent aminotransferase family.</text>
</comment>
<evidence type="ECO:0000256" key="5">
    <source>
        <dbReference type="ARBA" id="ARBA00022898"/>
    </source>
</evidence>
<dbReference type="GO" id="GO:0004758">
    <property type="term" value="F:serine C-palmitoyltransferase activity"/>
    <property type="evidence" value="ECO:0007669"/>
    <property type="project" value="UniProtKB-EC"/>
</dbReference>
<dbReference type="FunFam" id="3.90.1150.10:FF:000004">
    <property type="entry name" value="2-amino-3-ketobutyrate coenzyme A ligase"/>
    <property type="match status" value="1"/>
</dbReference>
<comment type="caution">
    <text evidence="11">The sequence shown here is derived from an EMBL/GenBank/DDBJ whole genome shotgun (WGS) entry which is preliminary data.</text>
</comment>
<name>A0A814GM13_ADIRI</name>
<evidence type="ECO:0000259" key="9">
    <source>
        <dbReference type="Pfam" id="PF00155"/>
    </source>
</evidence>
<dbReference type="InterPro" id="IPR050087">
    <property type="entry name" value="AON_synthase_class-II"/>
</dbReference>
<dbReference type="InterPro" id="IPR004839">
    <property type="entry name" value="Aminotransferase_I/II_large"/>
</dbReference>
<dbReference type="AlphaFoldDB" id="A0A814GM13"/>
<dbReference type="InterPro" id="IPR015424">
    <property type="entry name" value="PyrdxlP-dep_Trfase"/>
</dbReference>
<evidence type="ECO:0000256" key="4">
    <source>
        <dbReference type="ARBA" id="ARBA00022679"/>
    </source>
</evidence>
<dbReference type="EC" id="2.3.1.50" evidence="3"/>
<protein>
    <recommendedName>
        <fullName evidence="3">serine C-palmitoyltransferase</fullName>
        <ecNumber evidence="3">2.3.1.50</ecNumber>
    </recommendedName>
</protein>
<keyword evidence="5 8" id="KW-0663">Pyridoxal phosphate</keyword>
<dbReference type="InterPro" id="IPR015421">
    <property type="entry name" value="PyrdxlP-dep_Trfase_major"/>
</dbReference>
<dbReference type="Gene3D" id="3.90.1150.10">
    <property type="entry name" value="Aspartate Aminotransferase, domain 1"/>
    <property type="match status" value="1"/>
</dbReference>
<evidence type="ECO:0000313" key="13">
    <source>
        <dbReference type="Proteomes" id="UP000663852"/>
    </source>
</evidence>
<feature type="domain" description="Aminotransferase class I/classII large" evidence="9">
    <location>
        <begin position="136"/>
        <end position="512"/>
    </location>
</feature>
<dbReference type="CDD" id="cd06454">
    <property type="entry name" value="KBL_like"/>
    <property type="match status" value="1"/>
</dbReference>
<dbReference type="SUPFAM" id="SSF53383">
    <property type="entry name" value="PLP-dependent transferases"/>
    <property type="match status" value="1"/>
</dbReference>
<dbReference type="InterPro" id="IPR001917">
    <property type="entry name" value="Aminotrans_II_pyridoxalP_BS"/>
</dbReference>
<keyword evidence="12" id="KW-1185">Reference proteome</keyword>
<dbReference type="EMBL" id="CAJNOR010000217">
    <property type="protein sequence ID" value="CAF0843735.1"/>
    <property type="molecule type" value="Genomic_DNA"/>
</dbReference>
<evidence type="ECO:0000313" key="11">
    <source>
        <dbReference type="EMBL" id="CAF0998250.1"/>
    </source>
</evidence>
<dbReference type="GO" id="GO:0017059">
    <property type="term" value="C:serine palmitoyltransferase complex"/>
    <property type="evidence" value="ECO:0007669"/>
    <property type="project" value="TreeGrafter"/>
</dbReference>
<dbReference type="GO" id="GO:0046513">
    <property type="term" value="P:ceramide biosynthetic process"/>
    <property type="evidence" value="ECO:0007669"/>
    <property type="project" value="TreeGrafter"/>
</dbReference>
<evidence type="ECO:0000256" key="6">
    <source>
        <dbReference type="ARBA" id="ARBA00023315"/>
    </source>
</evidence>
<evidence type="ECO:0000256" key="8">
    <source>
        <dbReference type="RuleBase" id="RU003693"/>
    </source>
</evidence>
<comment type="catalytic activity">
    <reaction evidence="7">
        <text>L-serine + hexadecanoyl-CoA + H(+) = 3-oxosphinganine + CO2 + CoA</text>
        <dbReference type="Rhea" id="RHEA:14761"/>
        <dbReference type="ChEBI" id="CHEBI:15378"/>
        <dbReference type="ChEBI" id="CHEBI:16526"/>
        <dbReference type="ChEBI" id="CHEBI:33384"/>
        <dbReference type="ChEBI" id="CHEBI:57287"/>
        <dbReference type="ChEBI" id="CHEBI:57379"/>
        <dbReference type="ChEBI" id="CHEBI:58299"/>
        <dbReference type="EC" id="2.3.1.50"/>
    </reaction>
</comment>
<organism evidence="11 13">
    <name type="scientific">Adineta ricciae</name>
    <name type="common">Rotifer</name>
    <dbReference type="NCBI Taxonomy" id="249248"/>
    <lineage>
        <taxon>Eukaryota</taxon>
        <taxon>Metazoa</taxon>
        <taxon>Spiralia</taxon>
        <taxon>Gnathifera</taxon>
        <taxon>Rotifera</taxon>
        <taxon>Eurotatoria</taxon>
        <taxon>Bdelloidea</taxon>
        <taxon>Adinetida</taxon>
        <taxon>Adinetidae</taxon>
        <taxon>Adineta</taxon>
    </lineage>
</organism>
<dbReference type="PANTHER" id="PTHR13693:SF3">
    <property type="entry name" value="LD36009P"/>
    <property type="match status" value="1"/>
</dbReference>